<dbReference type="InterPro" id="IPR011606">
    <property type="entry name" value="Brnchd-chn_aa_trnsp_permease"/>
</dbReference>
<evidence type="ECO:0000256" key="5">
    <source>
        <dbReference type="ARBA" id="ARBA00022692"/>
    </source>
</evidence>
<dbReference type="PANTHER" id="PTHR34979:SF1">
    <property type="entry name" value="INNER MEMBRANE PROTEIN YGAZ"/>
    <property type="match status" value="1"/>
</dbReference>
<feature type="transmembrane region" description="Helical" evidence="8">
    <location>
        <begin position="196"/>
        <end position="214"/>
    </location>
</feature>
<keyword evidence="5 8" id="KW-0812">Transmembrane</keyword>
<sequence>MKSHSATAYSSFGDGIRAAIPNLIGYITISTTFGVVASSAGFSIWQIFLYSAVLYAGSAQFIVVSMLLTGASTSSIVLMVFLVNFRMFLQSLSATQLFPKQSFISGIAMGTLMTDESFGVMTFAQAAGKNPSASWMHGLNVASWMAWWISGLLSSLLGTILTNPKEWGLDFALTAMFAGLWVLTAGAMWEQDKQSRFLLIGTVLLTIGLLWILLCLTSAAVATLASSIAASAIITFLTKKKEGNP</sequence>
<gene>
    <name evidence="9" type="ORF">FD20_GL002481</name>
</gene>
<evidence type="ECO:0000256" key="6">
    <source>
        <dbReference type="ARBA" id="ARBA00022989"/>
    </source>
</evidence>
<dbReference type="PATRIC" id="fig|1423812.3.peg.2636"/>
<evidence type="ECO:0000313" key="9">
    <source>
        <dbReference type="EMBL" id="KRL37943.1"/>
    </source>
</evidence>
<dbReference type="RefSeq" id="WP_057736622.1">
    <property type="nucleotide sequence ID" value="NZ_AZEG01000008.1"/>
</dbReference>
<dbReference type="Pfam" id="PF03591">
    <property type="entry name" value="AzlC"/>
    <property type="match status" value="1"/>
</dbReference>
<proteinExistence type="inferred from homology"/>
<keyword evidence="7 8" id="KW-0472">Membrane</keyword>
<comment type="subcellular location">
    <subcellularLocation>
        <location evidence="1">Cell membrane</location>
        <topology evidence="1">Multi-pass membrane protein</topology>
    </subcellularLocation>
</comment>
<reference evidence="9 10" key="1">
    <citation type="journal article" date="2015" name="Genome Announc.">
        <title>Expanding the biotechnology potential of lactobacilli through comparative genomics of 213 strains and associated genera.</title>
        <authorList>
            <person name="Sun Z."/>
            <person name="Harris H.M."/>
            <person name="McCann A."/>
            <person name="Guo C."/>
            <person name="Argimon S."/>
            <person name="Zhang W."/>
            <person name="Yang X."/>
            <person name="Jeffery I.B."/>
            <person name="Cooney J.C."/>
            <person name="Kagawa T.F."/>
            <person name="Liu W."/>
            <person name="Song Y."/>
            <person name="Salvetti E."/>
            <person name="Wrobel A."/>
            <person name="Rasinkangas P."/>
            <person name="Parkhill J."/>
            <person name="Rea M.C."/>
            <person name="O'Sullivan O."/>
            <person name="Ritari J."/>
            <person name="Douillard F.P."/>
            <person name="Paul Ross R."/>
            <person name="Yang R."/>
            <person name="Briner A.E."/>
            <person name="Felis G.E."/>
            <person name="de Vos W.M."/>
            <person name="Barrangou R."/>
            <person name="Klaenhammer T.R."/>
            <person name="Caufield P.W."/>
            <person name="Cui Y."/>
            <person name="Zhang H."/>
            <person name="O'Toole P.W."/>
        </authorList>
    </citation>
    <scope>NUCLEOTIDE SEQUENCE [LARGE SCALE GENOMIC DNA]</scope>
    <source>
        <strain evidence="9 10">DSM 19971</strain>
    </source>
</reference>
<evidence type="ECO:0000256" key="8">
    <source>
        <dbReference type="SAM" id="Phobius"/>
    </source>
</evidence>
<evidence type="ECO:0000256" key="1">
    <source>
        <dbReference type="ARBA" id="ARBA00004651"/>
    </source>
</evidence>
<comment type="caution">
    <text evidence="9">The sequence shown here is derived from an EMBL/GenBank/DDBJ whole genome shotgun (WGS) entry which is preliminary data.</text>
</comment>
<feature type="transmembrane region" description="Helical" evidence="8">
    <location>
        <begin position="61"/>
        <end position="83"/>
    </location>
</feature>
<feature type="transmembrane region" description="Helical" evidence="8">
    <location>
        <begin position="220"/>
        <end position="238"/>
    </location>
</feature>
<keyword evidence="10" id="KW-1185">Reference proteome</keyword>
<dbReference type="PANTHER" id="PTHR34979">
    <property type="entry name" value="INNER MEMBRANE PROTEIN YGAZ"/>
    <property type="match status" value="1"/>
</dbReference>
<name>A0A0R1PZM0_9LACO</name>
<protein>
    <submittedName>
        <fullName evidence="9">Branched-chain amino acid permease (Azaleucine resistance)</fullName>
    </submittedName>
</protein>
<evidence type="ECO:0000256" key="3">
    <source>
        <dbReference type="ARBA" id="ARBA00022448"/>
    </source>
</evidence>
<comment type="similarity">
    <text evidence="2">Belongs to the AzlC family.</text>
</comment>
<evidence type="ECO:0000256" key="2">
    <source>
        <dbReference type="ARBA" id="ARBA00010735"/>
    </source>
</evidence>
<dbReference type="AlphaFoldDB" id="A0A0R1PZM0"/>
<keyword evidence="6 8" id="KW-1133">Transmembrane helix</keyword>
<feature type="transmembrane region" description="Helical" evidence="8">
    <location>
        <begin position="139"/>
        <end position="161"/>
    </location>
</feature>
<accession>A0A0R1PZM0</accession>
<feature type="transmembrane region" description="Helical" evidence="8">
    <location>
        <begin position="167"/>
        <end position="189"/>
    </location>
</feature>
<dbReference type="STRING" id="1423812.FD20_GL002481"/>
<evidence type="ECO:0000256" key="4">
    <source>
        <dbReference type="ARBA" id="ARBA00022475"/>
    </source>
</evidence>
<evidence type="ECO:0000256" key="7">
    <source>
        <dbReference type="ARBA" id="ARBA00023136"/>
    </source>
</evidence>
<keyword evidence="3" id="KW-0813">Transport</keyword>
<dbReference type="OrthoDB" id="3177005at2"/>
<dbReference type="Proteomes" id="UP000051155">
    <property type="component" value="Unassembled WGS sequence"/>
</dbReference>
<organism evidence="9 10">
    <name type="scientific">Liquorilactobacillus uvarum DSM 19971</name>
    <dbReference type="NCBI Taxonomy" id="1423812"/>
    <lineage>
        <taxon>Bacteria</taxon>
        <taxon>Bacillati</taxon>
        <taxon>Bacillota</taxon>
        <taxon>Bacilli</taxon>
        <taxon>Lactobacillales</taxon>
        <taxon>Lactobacillaceae</taxon>
        <taxon>Liquorilactobacillus</taxon>
    </lineage>
</organism>
<dbReference type="EMBL" id="AZEG01000008">
    <property type="protein sequence ID" value="KRL37943.1"/>
    <property type="molecule type" value="Genomic_DNA"/>
</dbReference>
<keyword evidence="4" id="KW-1003">Cell membrane</keyword>
<dbReference type="GO" id="GO:1903785">
    <property type="term" value="P:L-valine transmembrane transport"/>
    <property type="evidence" value="ECO:0007669"/>
    <property type="project" value="TreeGrafter"/>
</dbReference>
<evidence type="ECO:0000313" key="10">
    <source>
        <dbReference type="Proteomes" id="UP000051155"/>
    </source>
</evidence>
<feature type="transmembrane region" description="Helical" evidence="8">
    <location>
        <begin position="23"/>
        <end position="49"/>
    </location>
</feature>
<dbReference type="GO" id="GO:0005886">
    <property type="term" value="C:plasma membrane"/>
    <property type="evidence" value="ECO:0007669"/>
    <property type="project" value="UniProtKB-SubCell"/>
</dbReference>